<dbReference type="EMBL" id="CP002049">
    <property type="protein sequence ID" value="ADI14378.1"/>
    <property type="molecule type" value="Genomic_DNA"/>
</dbReference>
<evidence type="ECO:0000313" key="1">
    <source>
        <dbReference type="EMBL" id="ADI14378.1"/>
    </source>
</evidence>
<name>D7CWH9_TRURR</name>
<dbReference type="RefSeq" id="WP_013177748.1">
    <property type="nucleotide sequence ID" value="NC_014221.1"/>
</dbReference>
<dbReference type="KEGG" id="tra:Trad_1255"/>
<organism evidence="1 2">
    <name type="scientific">Truepera radiovictrix (strain DSM 17093 / CIP 108686 / LMG 22925 / RQ-24)</name>
    <dbReference type="NCBI Taxonomy" id="649638"/>
    <lineage>
        <taxon>Bacteria</taxon>
        <taxon>Thermotogati</taxon>
        <taxon>Deinococcota</taxon>
        <taxon>Deinococci</taxon>
        <taxon>Trueperales</taxon>
        <taxon>Trueperaceae</taxon>
        <taxon>Truepera</taxon>
    </lineage>
</organism>
<dbReference type="HOGENOM" id="CLU_2792836_0_0_0"/>
<reference evidence="2" key="1">
    <citation type="submission" date="2010-05" db="EMBL/GenBank/DDBJ databases">
        <title>The complete genome of Truepera radiovictris DSM 17093.</title>
        <authorList>
            <consortium name="US DOE Joint Genome Institute (JGI-PGF)"/>
            <person name="Lucas S."/>
            <person name="Copeland A."/>
            <person name="Lapidus A."/>
            <person name="Glavina del Rio T."/>
            <person name="Dalin E."/>
            <person name="Tice H."/>
            <person name="Bruce D."/>
            <person name="Goodwin L."/>
            <person name="Pitluck S."/>
            <person name="Kyrpides N."/>
            <person name="Mavromatis K."/>
            <person name="Ovchinnikova G."/>
            <person name="Munk A.C."/>
            <person name="Detter J.C."/>
            <person name="Han C."/>
            <person name="Tapia R."/>
            <person name="Land M."/>
            <person name="Hauser L."/>
            <person name="Markowitz V."/>
            <person name="Cheng J.-F."/>
            <person name="Hugenholtz P."/>
            <person name="Woyke T."/>
            <person name="Wu D."/>
            <person name="Tindall B."/>
            <person name="Pomrenke H.G."/>
            <person name="Brambilla E."/>
            <person name="Klenk H.-P."/>
            <person name="Eisen J.A."/>
        </authorList>
    </citation>
    <scope>NUCLEOTIDE SEQUENCE [LARGE SCALE GENOMIC DNA]</scope>
    <source>
        <strain evidence="2">DSM 17093 / CIP 108686 / LMG 22925 / RQ-24</strain>
    </source>
</reference>
<sequence length="68" mass="7949">MRSRALNRVFNRALIDLEYRRSLLDNLRATLRAEGVPEHELRLLEALAPRTLRELAQALETVHAQTYH</sequence>
<protein>
    <submittedName>
        <fullName evidence="1">Uncharacterized protein</fullName>
    </submittedName>
</protein>
<reference evidence="1 2" key="2">
    <citation type="journal article" date="2011" name="Stand. Genomic Sci.">
        <title>Complete genome sequence of Truepera radiovictrix type strain (RQ-24).</title>
        <authorList>
            <person name="Ivanova N."/>
            <person name="Rohde C."/>
            <person name="Munk C."/>
            <person name="Nolan M."/>
            <person name="Lucas S."/>
            <person name="Del Rio T.G."/>
            <person name="Tice H."/>
            <person name="Deshpande S."/>
            <person name="Cheng J.F."/>
            <person name="Tapia R."/>
            <person name="Han C."/>
            <person name="Goodwin L."/>
            <person name="Pitluck S."/>
            <person name="Liolios K."/>
            <person name="Mavromatis K."/>
            <person name="Mikhailova N."/>
            <person name="Pati A."/>
            <person name="Chen A."/>
            <person name="Palaniappan K."/>
            <person name="Land M."/>
            <person name="Hauser L."/>
            <person name="Chang Y.J."/>
            <person name="Jeffries C.D."/>
            <person name="Brambilla E."/>
            <person name="Rohde M."/>
            <person name="Goker M."/>
            <person name="Tindall B.J."/>
            <person name="Woyke T."/>
            <person name="Bristow J."/>
            <person name="Eisen J.A."/>
            <person name="Markowitz V."/>
            <person name="Hugenholtz P."/>
            <person name="Kyrpides N.C."/>
            <person name="Klenk H.P."/>
            <person name="Lapidus A."/>
        </authorList>
    </citation>
    <scope>NUCLEOTIDE SEQUENCE [LARGE SCALE GENOMIC DNA]</scope>
    <source>
        <strain evidence="2">DSM 17093 / CIP 108686 / LMG 22925 / RQ-24</strain>
    </source>
</reference>
<evidence type="ECO:0000313" key="2">
    <source>
        <dbReference type="Proteomes" id="UP000000379"/>
    </source>
</evidence>
<keyword evidence="2" id="KW-1185">Reference proteome</keyword>
<dbReference type="STRING" id="649638.Trad_1255"/>
<dbReference type="AlphaFoldDB" id="D7CWH9"/>
<proteinExistence type="predicted"/>
<accession>D7CWH9</accession>
<dbReference type="Proteomes" id="UP000000379">
    <property type="component" value="Chromosome"/>
</dbReference>
<gene>
    <name evidence="1" type="ordered locus">Trad_1255</name>
</gene>